<keyword evidence="2" id="KW-1185">Reference proteome</keyword>
<dbReference type="EMBL" id="CP039345">
    <property type="protein sequence ID" value="QCD79251.1"/>
    <property type="molecule type" value="Genomic_DNA"/>
</dbReference>
<evidence type="ECO:0000313" key="1">
    <source>
        <dbReference type="EMBL" id="QCD79251.1"/>
    </source>
</evidence>
<sequence length="160" mass="17890">MAARQLYGEKSGAVDARENMVHWFGECNWNALMANRSGRALTLGGEEVPPGGLDWFRLAALGVALSDNSADYVGSYPVTLMWGYERGRFVCSMITLERCCVWRGTWLEDQMCWTMGRQVRRAGLRVGSSPFLFVFGDDRVIRYTEADNDTGDAEDAQATK</sequence>
<dbReference type="Proteomes" id="UP000501690">
    <property type="component" value="Linkage Group LG1"/>
</dbReference>
<reference evidence="1 2" key="1">
    <citation type="submission" date="2019-04" db="EMBL/GenBank/DDBJ databases">
        <title>An improved genome assembly and genetic linkage map for asparagus bean, Vigna unguiculata ssp. sesquipedialis.</title>
        <authorList>
            <person name="Xia Q."/>
            <person name="Zhang R."/>
            <person name="Dong Y."/>
        </authorList>
    </citation>
    <scope>NUCLEOTIDE SEQUENCE [LARGE SCALE GENOMIC DNA]</scope>
    <source>
        <tissue evidence="1">Leaf</tissue>
    </source>
</reference>
<organism evidence="1 2">
    <name type="scientific">Vigna unguiculata</name>
    <name type="common">Cowpea</name>
    <dbReference type="NCBI Taxonomy" id="3917"/>
    <lineage>
        <taxon>Eukaryota</taxon>
        <taxon>Viridiplantae</taxon>
        <taxon>Streptophyta</taxon>
        <taxon>Embryophyta</taxon>
        <taxon>Tracheophyta</taxon>
        <taxon>Spermatophyta</taxon>
        <taxon>Magnoliopsida</taxon>
        <taxon>eudicotyledons</taxon>
        <taxon>Gunneridae</taxon>
        <taxon>Pentapetalae</taxon>
        <taxon>rosids</taxon>
        <taxon>fabids</taxon>
        <taxon>Fabales</taxon>
        <taxon>Fabaceae</taxon>
        <taxon>Papilionoideae</taxon>
        <taxon>50 kb inversion clade</taxon>
        <taxon>NPAAA clade</taxon>
        <taxon>indigoferoid/millettioid clade</taxon>
        <taxon>Phaseoleae</taxon>
        <taxon>Vigna</taxon>
    </lineage>
</organism>
<accession>A0A4D6KXH8</accession>
<evidence type="ECO:0000313" key="2">
    <source>
        <dbReference type="Proteomes" id="UP000501690"/>
    </source>
</evidence>
<proteinExistence type="predicted"/>
<protein>
    <submittedName>
        <fullName evidence="1">Uncharacterized protein</fullName>
    </submittedName>
</protein>
<name>A0A4D6KXH8_VIGUN</name>
<dbReference type="AlphaFoldDB" id="A0A4D6KXH8"/>
<gene>
    <name evidence="1" type="ORF">DEO72_LG1g2890</name>
</gene>